<dbReference type="EMBL" id="MU128917">
    <property type="protein sequence ID" value="KAF9519554.1"/>
    <property type="molecule type" value="Genomic_DNA"/>
</dbReference>
<evidence type="ECO:0000313" key="7">
    <source>
        <dbReference type="Proteomes" id="UP000886523"/>
    </source>
</evidence>
<proteinExistence type="inferred from homology"/>
<dbReference type="GO" id="GO:0004190">
    <property type="term" value="F:aspartic-type endopeptidase activity"/>
    <property type="evidence" value="ECO:0007669"/>
    <property type="project" value="UniProtKB-KW"/>
</dbReference>
<dbReference type="InterPro" id="IPR021109">
    <property type="entry name" value="Peptidase_aspartic_dom_sf"/>
</dbReference>
<dbReference type="SUPFAM" id="SSF50630">
    <property type="entry name" value="Acid proteases"/>
    <property type="match status" value="1"/>
</dbReference>
<dbReference type="GO" id="GO:0006508">
    <property type="term" value="P:proteolysis"/>
    <property type="evidence" value="ECO:0007669"/>
    <property type="project" value="UniProtKB-KW"/>
</dbReference>
<dbReference type="InterPro" id="IPR001461">
    <property type="entry name" value="Aspartic_peptidase_A1"/>
</dbReference>
<dbReference type="AlphaFoldDB" id="A0A9P6B8N7"/>
<accession>A0A9P6B8N7</accession>
<feature type="chain" id="PRO_5040238722" description="Peptidase A1 domain-containing protein" evidence="4">
    <location>
        <begin position="20"/>
        <end position="387"/>
    </location>
</feature>
<organism evidence="6 7">
    <name type="scientific">Hydnum rufescens UP504</name>
    <dbReference type="NCBI Taxonomy" id="1448309"/>
    <lineage>
        <taxon>Eukaryota</taxon>
        <taxon>Fungi</taxon>
        <taxon>Dikarya</taxon>
        <taxon>Basidiomycota</taxon>
        <taxon>Agaricomycotina</taxon>
        <taxon>Agaricomycetes</taxon>
        <taxon>Cantharellales</taxon>
        <taxon>Hydnaceae</taxon>
        <taxon>Hydnum</taxon>
    </lineage>
</organism>
<keyword evidence="3" id="KW-0378">Hydrolase</keyword>
<protein>
    <recommendedName>
        <fullName evidence="5">Peptidase A1 domain-containing protein</fullName>
    </recommendedName>
</protein>
<evidence type="ECO:0000256" key="3">
    <source>
        <dbReference type="RuleBase" id="RU000454"/>
    </source>
</evidence>
<comment type="caution">
    <text evidence="6">The sequence shown here is derived from an EMBL/GenBank/DDBJ whole genome shotgun (WGS) entry which is preliminary data.</text>
</comment>
<dbReference type="OrthoDB" id="660550at2759"/>
<dbReference type="Proteomes" id="UP000886523">
    <property type="component" value="Unassembled WGS sequence"/>
</dbReference>
<keyword evidence="3" id="KW-0645">Protease</keyword>
<dbReference type="CDD" id="cd05471">
    <property type="entry name" value="pepsin_like"/>
    <property type="match status" value="1"/>
</dbReference>
<name>A0A9P6B8N7_9AGAM</name>
<comment type="similarity">
    <text evidence="1 3">Belongs to the peptidase A1 family.</text>
</comment>
<dbReference type="PANTHER" id="PTHR47966">
    <property type="entry name" value="BETA-SITE APP-CLEAVING ENZYME, ISOFORM A-RELATED"/>
    <property type="match status" value="1"/>
</dbReference>
<dbReference type="Pfam" id="PF00026">
    <property type="entry name" value="Asp"/>
    <property type="match status" value="1"/>
</dbReference>
<feature type="domain" description="Peptidase A1" evidence="5">
    <location>
        <begin position="74"/>
        <end position="384"/>
    </location>
</feature>
<dbReference type="PROSITE" id="PS51767">
    <property type="entry name" value="PEPTIDASE_A1"/>
    <property type="match status" value="1"/>
</dbReference>
<sequence>MVRISAPVALLASALLVSGTPVDRRAGIATVPVSRKVGKLTAAELVAKEKARIASFGIFATTGSQAITNEDGSYVALTVVGDQSFSLIVDTGSSNTWVGAGTPYVPSGTSTDTGDTVSVTYGSGSFSGEEYIDTVTLAGLTVTHQSIGDAHRSSGFSGVDGIIGFGPVDLTVGTVQGQTTVPTFLDNLLSQGTIATEVLGVYFHPESGSDTHDTNGELTLGGVDTTKYTGTLSYFPKSTTSPYSLYWGVTVASVTYSTTTLATSVQAIVDTGTTLIYIPTSAYNAFLSATGGTTDHTTGLARFTTQPTGTFTIKLGSVSYPLTPAQYLIPSAQYSVFGLNSRYFYAWINNGGSVAANINFIIGQKFLENYYSVYDTTNSQLGFATRA</sequence>
<gene>
    <name evidence="6" type="ORF">BS47DRAFT_1370724</name>
</gene>
<reference evidence="6" key="1">
    <citation type="journal article" date="2020" name="Nat. Commun.">
        <title>Large-scale genome sequencing of mycorrhizal fungi provides insights into the early evolution of symbiotic traits.</title>
        <authorList>
            <person name="Miyauchi S."/>
            <person name="Kiss E."/>
            <person name="Kuo A."/>
            <person name="Drula E."/>
            <person name="Kohler A."/>
            <person name="Sanchez-Garcia M."/>
            <person name="Morin E."/>
            <person name="Andreopoulos B."/>
            <person name="Barry K.W."/>
            <person name="Bonito G."/>
            <person name="Buee M."/>
            <person name="Carver A."/>
            <person name="Chen C."/>
            <person name="Cichocki N."/>
            <person name="Clum A."/>
            <person name="Culley D."/>
            <person name="Crous P.W."/>
            <person name="Fauchery L."/>
            <person name="Girlanda M."/>
            <person name="Hayes R.D."/>
            <person name="Keri Z."/>
            <person name="LaButti K."/>
            <person name="Lipzen A."/>
            <person name="Lombard V."/>
            <person name="Magnuson J."/>
            <person name="Maillard F."/>
            <person name="Murat C."/>
            <person name="Nolan M."/>
            <person name="Ohm R.A."/>
            <person name="Pangilinan J."/>
            <person name="Pereira M.F."/>
            <person name="Perotto S."/>
            <person name="Peter M."/>
            <person name="Pfister S."/>
            <person name="Riley R."/>
            <person name="Sitrit Y."/>
            <person name="Stielow J.B."/>
            <person name="Szollosi G."/>
            <person name="Zifcakova L."/>
            <person name="Stursova M."/>
            <person name="Spatafora J.W."/>
            <person name="Tedersoo L."/>
            <person name="Vaario L.M."/>
            <person name="Yamada A."/>
            <person name="Yan M."/>
            <person name="Wang P."/>
            <person name="Xu J."/>
            <person name="Bruns T."/>
            <person name="Baldrian P."/>
            <person name="Vilgalys R."/>
            <person name="Dunand C."/>
            <person name="Henrissat B."/>
            <person name="Grigoriev I.V."/>
            <person name="Hibbett D."/>
            <person name="Nagy L.G."/>
            <person name="Martin F.M."/>
        </authorList>
    </citation>
    <scope>NUCLEOTIDE SEQUENCE</scope>
    <source>
        <strain evidence="6">UP504</strain>
    </source>
</reference>
<keyword evidence="7" id="KW-1185">Reference proteome</keyword>
<dbReference type="InterPro" id="IPR034164">
    <property type="entry name" value="Pepsin-like_dom"/>
</dbReference>
<evidence type="ECO:0000259" key="5">
    <source>
        <dbReference type="PROSITE" id="PS51767"/>
    </source>
</evidence>
<keyword evidence="2 3" id="KW-0064">Aspartyl protease</keyword>
<feature type="signal peptide" evidence="4">
    <location>
        <begin position="1"/>
        <end position="19"/>
    </location>
</feature>
<evidence type="ECO:0000313" key="6">
    <source>
        <dbReference type="EMBL" id="KAF9519554.1"/>
    </source>
</evidence>
<evidence type="ECO:0000256" key="2">
    <source>
        <dbReference type="ARBA" id="ARBA00022750"/>
    </source>
</evidence>
<dbReference type="PROSITE" id="PS00141">
    <property type="entry name" value="ASP_PROTEASE"/>
    <property type="match status" value="2"/>
</dbReference>
<dbReference type="InterPro" id="IPR001969">
    <property type="entry name" value="Aspartic_peptidase_AS"/>
</dbReference>
<keyword evidence="4" id="KW-0732">Signal</keyword>
<dbReference type="Gene3D" id="2.40.70.10">
    <property type="entry name" value="Acid Proteases"/>
    <property type="match status" value="2"/>
</dbReference>
<dbReference type="PRINTS" id="PR00792">
    <property type="entry name" value="PEPSIN"/>
</dbReference>
<dbReference type="PANTHER" id="PTHR47966:SF51">
    <property type="entry name" value="BETA-SITE APP-CLEAVING ENZYME, ISOFORM A-RELATED"/>
    <property type="match status" value="1"/>
</dbReference>
<evidence type="ECO:0000256" key="4">
    <source>
        <dbReference type="SAM" id="SignalP"/>
    </source>
</evidence>
<dbReference type="InterPro" id="IPR033121">
    <property type="entry name" value="PEPTIDASE_A1"/>
</dbReference>
<evidence type="ECO:0000256" key="1">
    <source>
        <dbReference type="ARBA" id="ARBA00007447"/>
    </source>
</evidence>